<comment type="caution">
    <text evidence="6">The sequence shown here is derived from an EMBL/GenBank/DDBJ whole genome shotgun (WGS) entry which is preliminary data.</text>
</comment>
<sequence>MANASSTRSLTSAFKRLKLSPSTPAARHQVRHIQQSSQHAAPAPTRPMAAQVSSQSVEQELANLRLPKAVQATYLAPLKRAIPENATNSAELHLRSYSVRNLEVFADFALRAAYFLNLPATGPKPLRRIIQRWTLPKSNFVHKKSQEAFERITMQRLIEIKGGHPKTVAIWLAFLRKHQYYGVGMKAHVYDYGSVQTAKNLDAEANKIAKRMDTKYVVFRTHANKSRSKRPGPIFKEPFKGQWGARAAMGGAPSVPGADRILDYQKIRQAQEQALEPKEGSE</sequence>
<dbReference type="SUPFAM" id="SSF54999">
    <property type="entry name" value="Ribosomal protein S10"/>
    <property type="match status" value="1"/>
</dbReference>
<dbReference type="Proteomes" id="UP001305779">
    <property type="component" value="Unassembled WGS sequence"/>
</dbReference>
<evidence type="ECO:0000256" key="1">
    <source>
        <dbReference type="ARBA" id="ARBA00007102"/>
    </source>
</evidence>
<comment type="similarity">
    <text evidence="1">Belongs to the universal ribosomal protein uS10 family.</text>
</comment>
<dbReference type="InterPro" id="IPR036838">
    <property type="entry name" value="Ribosomal_uS10_dom_sf"/>
</dbReference>
<keyword evidence="7" id="KW-1185">Reference proteome</keyword>
<gene>
    <name evidence="6" type="ORF">PRZ48_006876</name>
</gene>
<evidence type="ECO:0000313" key="6">
    <source>
        <dbReference type="EMBL" id="KAK4501070.1"/>
    </source>
</evidence>
<dbReference type="InterPro" id="IPR001848">
    <property type="entry name" value="Ribosomal_uS10"/>
</dbReference>
<reference evidence="6 7" key="1">
    <citation type="journal article" date="2023" name="G3 (Bethesda)">
        <title>A chromosome-level genome assembly of Zasmidium syzygii isolated from banana leaves.</title>
        <authorList>
            <person name="van Westerhoven A.C."/>
            <person name="Mehrabi R."/>
            <person name="Talebi R."/>
            <person name="Steentjes M.B.F."/>
            <person name="Corcolon B."/>
            <person name="Chong P.A."/>
            <person name="Kema G.H.J."/>
            <person name="Seidl M.F."/>
        </authorList>
    </citation>
    <scope>NUCLEOTIDE SEQUENCE [LARGE SCALE GENOMIC DNA]</scope>
    <source>
        <strain evidence="6 7">P124</strain>
    </source>
</reference>
<keyword evidence="3" id="KW-0687">Ribonucleoprotein</keyword>
<keyword evidence="2" id="KW-0689">Ribosomal protein</keyword>
<feature type="region of interest" description="Disordered" evidence="4">
    <location>
        <begin position="1"/>
        <end position="54"/>
    </location>
</feature>
<feature type="compositionally biased region" description="Polar residues" evidence="4">
    <location>
        <begin position="1"/>
        <end position="12"/>
    </location>
</feature>
<evidence type="ECO:0000256" key="2">
    <source>
        <dbReference type="ARBA" id="ARBA00022980"/>
    </source>
</evidence>
<dbReference type="Gene3D" id="3.30.70.600">
    <property type="entry name" value="Ribosomal protein S10 domain"/>
    <property type="match status" value="1"/>
</dbReference>
<dbReference type="PANTHER" id="PTHR11700">
    <property type="entry name" value="30S RIBOSOMAL PROTEIN S10 FAMILY MEMBER"/>
    <property type="match status" value="1"/>
</dbReference>
<dbReference type="InterPro" id="IPR027486">
    <property type="entry name" value="Ribosomal_uS10_dom"/>
</dbReference>
<protein>
    <recommendedName>
        <fullName evidence="5">Small ribosomal subunit protein uS10 domain-containing protein</fullName>
    </recommendedName>
</protein>
<feature type="domain" description="Small ribosomal subunit protein uS10" evidence="5">
    <location>
        <begin position="91"/>
        <end position="188"/>
    </location>
</feature>
<organism evidence="6 7">
    <name type="scientific">Zasmidium cellare</name>
    <name type="common">Wine cellar mold</name>
    <name type="synonym">Racodium cellare</name>
    <dbReference type="NCBI Taxonomy" id="395010"/>
    <lineage>
        <taxon>Eukaryota</taxon>
        <taxon>Fungi</taxon>
        <taxon>Dikarya</taxon>
        <taxon>Ascomycota</taxon>
        <taxon>Pezizomycotina</taxon>
        <taxon>Dothideomycetes</taxon>
        <taxon>Dothideomycetidae</taxon>
        <taxon>Mycosphaerellales</taxon>
        <taxon>Mycosphaerellaceae</taxon>
        <taxon>Zasmidium</taxon>
    </lineage>
</organism>
<name>A0ABR0EIM4_ZASCE</name>
<dbReference type="Pfam" id="PF00338">
    <property type="entry name" value="Ribosomal_S10"/>
    <property type="match status" value="1"/>
</dbReference>
<evidence type="ECO:0000256" key="3">
    <source>
        <dbReference type="ARBA" id="ARBA00023274"/>
    </source>
</evidence>
<accession>A0ABR0EIM4</accession>
<evidence type="ECO:0000259" key="5">
    <source>
        <dbReference type="SMART" id="SM01403"/>
    </source>
</evidence>
<evidence type="ECO:0000313" key="7">
    <source>
        <dbReference type="Proteomes" id="UP001305779"/>
    </source>
</evidence>
<dbReference type="SMART" id="SM01403">
    <property type="entry name" value="Ribosomal_S10"/>
    <property type="match status" value="1"/>
</dbReference>
<proteinExistence type="inferred from homology"/>
<evidence type="ECO:0000256" key="4">
    <source>
        <dbReference type="SAM" id="MobiDB-lite"/>
    </source>
</evidence>
<dbReference type="EMBL" id="JAXOVC010000005">
    <property type="protein sequence ID" value="KAK4501070.1"/>
    <property type="molecule type" value="Genomic_DNA"/>
</dbReference>